<dbReference type="InterPro" id="IPR020904">
    <property type="entry name" value="Sc_DH/Rdtase_CS"/>
</dbReference>
<dbReference type="EMBL" id="JAAGOA010000001">
    <property type="protein sequence ID" value="NED98634.1"/>
    <property type="molecule type" value="Genomic_DNA"/>
</dbReference>
<evidence type="ECO:0000256" key="1">
    <source>
        <dbReference type="ARBA" id="ARBA00006484"/>
    </source>
</evidence>
<dbReference type="AlphaFoldDB" id="A0A6L9RZT7"/>
<proteinExistence type="inferred from homology"/>
<evidence type="ECO:0000256" key="2">
    <source>
        <dbReference type="ARBA" id="ARBA00023002"/>
    </source>
</evidence>
<comment type="caution">
    <text evidence="4">The sequence shown here is derived from an EMBL/GenBank/DDBJ whole genome shotgun (WGS) entry which is preliminary data.</text>
</comment>
<dbReference type="GO" id="GO:0016616">
    <property type="term" value="F:oxidoreductase activity, acting on the CH-OH group of donors, NAD or NADP as acceptor"/>
    <property type="evidence" value="ECO:0007669"/>
    <property type="project" value="UniProtKB-ARBA"/>
</dbReference>
<keyword evidence="5" id="KW-1185">Reference proteome</keyword>
<dbReference type="InterPro" id="IPR036291">
    <property type="entry name" value="NAD(P)-bd_dom_sf"/>
</dbReference>
<dbReference type="SMART" id="SM00822">
    <property type="entry name" value="PKS_KR"/>
    <property type="match status" value="1"/>
</dbReference>
<feature type="domain" description="Ketoreductase" evidence="3">
    <location>
        <begin position="10"/>
        <end position="177"/>
    </location>
</feature>
<organism evidence="4 5">
    <name type="scientific">Phytoactinopolyspora halotolerans</name>
    <dbReference type="NCBI Taxonomy" id="1981512"/>
    <lineage>
        <taxon>Bacteria</taxon>
        <taxon>Bacillati</taxon>
        <taxon>Actinomycetota</taxon>
        <taxon>Actinomycetes</taxon>
        <taxon>Jiangellales</taxon>
        <taxon>Jiangellaceae</taxon>
        <taxon>Phytoactinopolyspora</taxon>
    </lineage>
</organism>
<dbReference type="PANTHER" id="PTHR42760">
    <property type="entry name" value="SHORT-CHAIN DEHYDROGENASES/REDUCTASES FAMILY MEMBER"/>
    <property type="match status" value="1"/>
</dbReference>
<evidence type="ECO:0000313" key="5">
    <source>
        <dbReference type="Proteomes" id="UP000475214"/>
    </source>
</evidence>
<evidence type="ECO:0000259" key="3">
    <source>
        <dbReference type="SMART" id="SM00822"/>
    </source>
</evidence>
<dbReference type="Gene3D" id="3.40.50.720">
    <property type="entry name" value="NAD(P)-binding Rossmann-like Domain"/>
    <property type="match status" value="1"/>
</dbReference>
<protein>
    <submittedName>
        <fullName evidence="4">SDR family oxidoreductase</fullName>
    </submittedName>
</protein>
<dbReference type="Proteomes" id="UP000475214">
    <property type="component" value="Unassembled WGS sequence"/>
</dbReference>
<dbReference type="PANTHER" id="PTHR42760:SF5">
    <property type="entry name" value="2-DEHYDRO-3-DEOXY-D-GLUCONATE 5-DEHYDROGENASE"/>
    <property type="match status" value="1"/>
</dbReference>
<evidence type="ECO:0000313" key="4">
    <source>
        <dbReference type="EMBL" id="NED98634.1"/>
    </source>
</evidence>
<dbReference type="SUPFAM" id="SSF51735">
    <property type="entry name" value="NAD(P)-binding Rossmann-fold domains"/>
    <property type="match status" value="1"/>
</dbReference>
<name>A0A6L9RZT7_9ACTN</name>
<keyword evidence="2" id="KW-0560">Oxidoreductase</keyword>
<accession>A0A6L9RZT7</accession>
<gene>
    <name evidence="4" type="ORF">G1H10_00445</name>
</gene>
<sequence length="251" mass="26026">MTAAFRLDGRTAVVTGARSGIGRAIARGYAEAGAHVIAWGRTEGVTEVAAEIVDGGGSAESVVADLTDLDNAAAVAGELASTRTVDVLVNNAGVIARGPAENVPLSEWRRVLTVNLDAAWVLSRAFGTHMLRRETGRIITVASMLSFQGGRNVPAYTASKHAVVGLTRALANEWSGRGVNVNALAPGYVVTANTTGIRDDHTRLAEISTRIPAGRWATPEDMVGPAVFLASEAAGYVNGHVLSVDGGWLAS</sequence>
<dbReference type="InterPro" id="IPR002347">
    <property type="entry name" value="SDR_fam"/>
</dbReference>
<dbReference type="PRINTS" id="PR00081">
    <property type="entry name" value="GDHRDH"/>
</dbReference>
<dbReference type="FunFam" id="3.40.50.720:FF:000084">
    <property type="entry name" value="Short-chain dehydrogenase reductase"/>
    <property type="match status" value="1"/>
</dbReference>
<comment type="similarity">
    <text evidence="1">Belongs to the short-chain dehydrogenases/reductases (SDR) family.</text>
</comment>
<dbReference type="InterPro" id="IPR057326">
    <property type="entry name" value="KR_dom"/>
</dbReference>
<dbReference type="Pfam" id="PF13561">
    <property type="entry name" value="adh_short_C2"/>
    <property type="match status" value="1"/>
</dbReference>
<dbReference type="PRINTS" id="PR00080">
    <property type="entry name" value="SDRFAMILY"/>
</dbReference>
<reference evidence="4 5" key="1">
    <citation type="submission" date="2020-02" db="EMBL/GenBank/DDBJ databases">
        <authorList>
            <person name="Li X.-J."/>
            <person name="Han X.-M."/>
        </authorList>
    </citation>
    <scope>NUCLEOTIDE SEQUENCE [LARGE SCALE GENOMIC DNA]</scope>
    <source>
        <strain evidence="4 5">CCTCC AB 2017055</strain>
    </source>
</reference>
<dbReference type="PROSITE" id="PS00061">
    <property type="entry name" value="ADH_SHORT"/>
    <property type="match status" value="1"/>
</dbReference>
<dbReference type="RefSeq" id="WP_163731101.1">
    <property type="nucleotide sequence ID" value="NZ_JAAGOA010000001.1"/>
</dbReference>